<organism evidence="1 2">
    <name type="scientific">Discina gigas</name>
    <dbReference type="NCBI Taxonomy" id="1032678"/>
    <lineage>
        <taxon>Eukaryota</taxon>
        <taxon>Fungi</taxon>
        <taxon>Dikarya</taxon>
        <taxon>Ascomycota</taxon>
        <taxon>Pezizomycotina</taxon>
        <taxon>Pezizomycetes</taxon>
        <taxon>Pezizales</taxon>
        <taxon>Discinaceae</taxon>
        <taxon>Discina</taxon>
    </lineage>
</organism>
<evidence type="ECO:0000313" key="2">
    <source>
        <dbReference type="Proteomes" id="UP001447188"/>
    </source>
</evidence>
<accession>A0ABR3GFD5</accession>
<dbReference type="Proteomes" id="UP001447188">
    <property type="component" value="Unassembled WGS sequence"/>
</dbReference>
<reference evidence="1 2" key="1">
    <citation type="submission" date="2024-02" db="EMBL/GenBank/DDBJ databases">
        <title>Discinaceae phylogenomics.</title>
        <authorList>
            <person name="Dirks A.C."/>
            <person name="James T.Y."/>
        </authorList>
    </citation>
    <scope>NUCLEOTIDE SEQUENCE [LARGE SCALE GENOMIC DNA]</scope>
    <source>
        <strain evidence="1 2">ACD0624</strain>
    </source>
</reference>
<keyword evidence="2" id="KW-1185">Reference proteome</keyword>
<protein>
    <submittedName>
        <fullName evidence="1">Uncharacterized protein</fullName>
    </submittedName>
</protein>
<gene>
    <name evidence="1" type="ORF">Q9L58_006447</name>
</gene>
<sequence length="206" mass="23915">MDECESKDTFLEFLAGRYENLKDENTITPVTDRDQRKFRSYLYNRKLLLRKKTSDPETHEIFCTQCPSSSLHGYWKTPATRTTSSHLLVHFRNKHPDLPTNDTEEEKICLRLGLPKSKIDDDTSSLGQANLWKPRKSDEPFVPEVFRMLLAKAILTTNLPVEIVETQEFQDLLLYLNPDAPTLSRADVHEDVAKLLKNEEKTDHVR</sequence>
<evidence type="ECO:0000313" key="1">
    <source>
        <dbReference type="EMBL" id="KAL0634652.1"/>
    </source>
</evidence>
<name>A0ABR3GFD5_9PEZI</name>
<comment type="caution">
    <text evidence="1">The sequence shown here is derived from an EMBL/GenBank/DDBJ whole genome shotgun (WGS) entry which is preliminary data.</text>
</comment>
<dbReference type="EMBL" id="JBBBZM010000089">
    <property type="protein sequence ID" value="KAL0634652.1"/>
    <property type="molecule type" value="Genomic_DNA"/>
</dbReference>
<proteinExistence type="predicted"/>